<reference evidence="1" key="1">
    <citation type="journal article" date="2014" name="Front. Microbiol.">
        <title>High frequency of phylogenetically diverse reductive dehalogenase-homologous genes in deep subseafloor sedimentary metagenomes.</title>
        <authorList>
            <person name="Kawai M."/>
            <person name="Futagami T."/>
            <person name="Toyoda A."/>
            <person name="Takaki Y."/>
            <person name="Nishi S."/>
            <person name="Hori S."/>
            <person name="Arai W."/>
            <person name="Tsubouchi T."/>
            <person name="Morono Y."/>
            <person name="Uchiyama I."/>
            <person name="Ito T."/>
            <person name="Fujiyama A."/>
            <person name="Inagaki F."/>
            <person name="Takami H."/>
        </authorList>
    </citation>
    <scope>NUCLEOTIDE SEQUENCE</scope>
    <source>
        <strain evidence="1">Expedition CK06-06</strain>
    </source>
</reference>
<feature type="non-terminal residue" evidence="1">
    <location>
        <position position="1"/>
    </location>
</feature>
<gene>
    <name evidence="1" type="ORF">S01H4_26520</name>
</gene>
<accession>X1AS88</accession>
<dbReference type="EMBL" id="BART01012803">
    <property type="protein sequence ID" value="GAG85555.1"/>
    <property type="molecule type" value="Genomic_DNA"/>
</dbReference>
<proteinExistence type="predicted"/>
<organism evidence="1">
    <name type="scientific">marine sediment metagenome</name>
    <dbReference type="NCBI Taxonomy" id="412755"/>
    <lineage>
        <taxon>unclassified sequences</taxon>
        <taxon>metagenomes</taxon>
        <taxon>ecological metagenomes</taxon>
    </lineage>
</organism>
<dbReference type="AlphaFoldDB" id="X1AS88"/>
<comment type="caution">
    <text evidence="1">The sequence shown here is derived from an EMBL/GenBank/DDBJ whole genome shotgun (WGS) entry which is preliminary data.</text>
</comment>
<sequence length="75" mass="9106">YWLLNKNGYVELNVGLDVFEVDELSPDNNLICIELNKMLLKYDIDGDQKYYMYDNAGTWELHEKDNWEEYIEDYE</sequence>
<name>X1AS88_9ZZZZ</name>
<protein>
    <submittedName>
        <fullName evidence="1">Uncharacterized protein</fullName>
    </submittedName>
</protein>
<evidence type="ECO:0000313" key="1">
    <source>
        <dbReference type="EMBL" id="GAG85555.1"/>
    </source>
</evidence>